<feature type="region of interest" description="Disordered" evidence="2">
    <location>
        <begin position="578"/>
        <end position="597"/>
    </location>
</feature>
<dbReference type="PANTHER" id="PTHR12161">
    <property type="entry name" value="IST1 FAMILY MEMBER"/>
    <property type="match status" value="1"/>
</dbReference>
<dbReference type="FunFam" id="1.20.1260.60:FF:000002">
    <property type="entry name" value="Vacuolar protein sorting-associated protein IST1"/>
    <property type="match status" value="1"/>
</dbReference>
<dbReference type="InterPro" id="IPR021899">
    <property type="entry name" value="DUF3511"/>
</dbReference>
<comment type="similarity">
    <text evidence="1">Belongs to the IST1 family.</text>
</comment>
<comment type="caution">
    <text evidence="3">The sequence shown here is derived from an EMBL/GenBank/DDBJ whole genome shotgun (WGS) entry which is preliminary data.</text>
</comment>
<dbReference type="EMBL" id="JACMSC010000015">
    <property type="protein sequence ID" value="KAG6486207.1"/>
    <property type="molecule type" value="Genomic_DNA"/>
</dbReference>
<reference evidence="3 4" key="1">
    <citation type="submission" date="2020-08" db="EMBL/GenBank/DDBJ databases">
        <title>Plant Genome Project.</title>
        <authorList>
            <person name="Zhang R.-G."/>
        </authorList>
    </citation>
    <scope>NUCLEOTIDE SEQUENCE [LARGE SCALE GENOMIC DNA]</scope>
    <source>
        <tissue evidence="3">Rhizome</tissue>
    </source>
</reference>
<dbReference type="InterPro" id="IPR005061">
    <property type="entry name" value="Ist1"/>
</dbReference>
<keyword evidence="4" id="KW-1185">Reference proteome</keyword>
<dbReference type="Pfam" id="PF03398">
    <property type="entry name" value="Ist1"/>
    <property type="match status" value="1"/>
</dbReference>
<feature type="compositionally biased region" description="Basic and acidic residues" evidence="2">
    <location>
        <begin position="780"/>
        <end position="792"/>
    </location>
</feature>
<accession>A0A8J5FEW4</accession>
<dbReference type="PANTHER" id="PTHR12161:SF14">
    <property type="entry name" value="REGULATOR OF VPS4 ACTIVITY IN THE MVB PATHWAY PROTEIN"/>
    <property type="match status" value="1"/>
</dbReference>
<dbReference type="AlphaFoldDB" id="A0A8J5FEW4"/>
<organism evidence="3 4">
    <name type="scientific">Zingiber officinale</name>
    <name type="common">Ginger</name>
    <name type="synonym">Amomum zingiber</name>
    <dbReference type="NCBI Taxonomy" id="94328"/>
    <lineage>
        <taxon>Eukaryota</taxon>
        <taxon>Viridiplantae</taxon>
        <taxon>Streptophyta</taxon>
        <taxon>Embryophyta</taxon>
        <taxon>Tracheophyta</taxon>
        <taxon>Spermatophyta</taxon>
        <taxon>Magnoliopsida</taxon>
        <taxon>Liliopsida</taxon>
        <taxon>Zingiberales</taxon>
        <taxon>Zingiberaceae</taxon>
        <taxon>Zingiber</taxon>
    </lineage>
</organism>
<dbReference type="Pfam" id="PF12023">
    <property type="entry name" value="DUF3511"/>
    <property type="match status" value="1"/>
</dbReference>
<feature type="compositionally biased region" description="Basic and acidic residues" evidence="2">
    <location>
        <begin position="635"/>
        <end position="655"/>
    </location>
</feature>
<dbReference type="Proteomes" id="UP000734854">
    <property type="component" value="Unassembled WGS sequence"/>
</dbReference>
<sequence>MFDCLVGSKFSFKCKHAVKCTRSRIEAIWKKKQAMVRFLKKDVADLIAAGHESNAFERMDALICEINHASCYEMIKQFGEVVLNQLPSLQKLRKCPQGAVEAVSTLIFAAARFSDLPELCDLRRIFTNRYGGPMESFVNAEFVEKIQKKTFSKEDKLQMMQNIAEEFSVRWDSWAFEHKPSNSPPRKYEQPKKVVPLHSVNNATRIMLTEGTKVQSLPRKKCKLKATTIEQWHRQTDSKDNHMISTVSPSNAPCEKAKKAEAIEIENVKPYLDDGVIPLHDNKISNQTDGNNETKGVWYNKTAKVLEKLDPIVPEKEGVYLMKPLNEKQVIPPYAKLNWSNNYLQVEEKIRNGSQYDSSQRYAEMVYPAEKKRQPTSLVPPYVKPKVSGLSVINDVKAIQKLDSTCPTKPYVISDDRKDEILGNPASTGNSLQRKLQKFTVSEANDSVLTEIIDRAFYDEKNRSRTPRDRRRYTRRQSASSINDYYDNGKTIKRYHGEPIEGEVDTRKGHQGRHIAGANADYYHDRKTSGRHPREPIDDEMDNQRRHASWKSGGCIEEYYDVGKTVDRHPTVLIDNELDTRRRRHRSRHSSGNDCDYYDDGKMRIRLPREHIVGEKDSRRHSSWKSVGHKVEYYEESHTSNRHGNEPIHQELDNRRQHRGKKNEDDICVYYDKGKITTRYAREPSEGRMDNQRRRTGWRSAGTISEFYGQMDTSVDHCKRAERTRTPTPTKSRRNKDWQDAARYDEYDNDEMVMDRLLIHYSRKGTPRGCTHKTWTNRNPLRDHVLDSDRPRASAPPLDRTTSTPPEPVGQSEVVSKVSARVESMQRNMLSSNGIRVHPRLPEYDELLYSFLDPLLSLPSRMEKCRSFPDSSYYSSVAGGGSGHENLSTSYSFNGPSGKGEGFASAADPELKRKRRVASYNSFAVERKLKSSLSNSFKWIKNKFADARYGV</sequence>
<name>A0A8J5FEW4_ZINOF</name>
<dbReference type="Gene3D" id="1.20.1260.60">
    <property type="entry name" value="Vacuolar protein sorting-associated protein Ist1"/>
    <property type="match status" value="1"/>
</dbReference>
<evidence type="ECO:0000256" key="2">
    <source>
        <dbReference type="SAM" id="MobiDB-lite"/>
    </source>
</evidence>
<feature type="region of interest" description="Disordered" evidence="2">
    <location>
        <begin position="463"/>
        <end position="490"/>
    </location>
</feature>
<dbReference type="InterPro" id="IPR042277">
    <property type="entry name" value="IST1-like"/>
</dbReference>
<feature type="region of interest" description="Disordered" evidence="2">
    <location>
        <begin position="771"/>
        <end position="814"/>
    </location>
</feature>
<evidence type="ECO:0000313" key="3">
    <source>
        <dbReference type="EMBL" id="KAG6486207.1"/>
    </source>
</evidence>
<feature type="region of interest" description="Disordered" evidence="2">
    <location>
        <begin position="524"/>
        <end position="548"/>
    </location>
</feature>
<evidence type="ECO:0000256" key="1">
    <source>
        <dbReference type="ARBA" id="ARBA00005536"/>
    </source>
</evidence>
<proteinExistence type="inferred from homology"/>
<evidence type="ECO:0000313" key="4">
    <source>
        <dbReference type="Proteomes" id="UP000734854"/>
    </source>
</evidence>
<dbReference type="GO" id="GO:0015031">
    <property type="term" value="P:protein transport"/>
    <property type="evidence" value="ECO:0007669"/>
    <property type="project" value="InterPro"/>
</dbReference>
<feature type="compositionally biased region" description="Basic and acidic residues" evidence="2">
    <location>
        <begin position="524"/>
        <end position="536"/>
    </location>
</feature>
<gene>
    <name evidence="3" type="ORF">ZIOFF_054777</name>
</gene>
<feature type="region of interest" description="Disordered" evidence="2">
    <location>
        <begin position="635"/>
        <end position="661"/>
    </location>
</feature>
<protein>
    <submittedName>
        <fullName evidence="3">Uncharacterized protein</fullName>
    </submittedName>
</protein>